<feature type="region of interest" description="Disordered" evidence="1">
    <location>
        <begin position="847"/>
        <end position="881"/>
    </location>
</feature>
<dbReference type="InterPro" id="IPR031793">
    <property type="entry name" value="KICSTOR_ITFG2"/>
</dbReference>
<feature type="compositionally biased region" description="Basic and acidic residues" evidence="1">
    <location>
        <begin position="1722"/>
        <end position="1732"/>
    </location>
</feature>
<dbReference type="InterPro" id="IPR028994">
    <property type="entry name" value="Integrin_alpha_N"/>
</dbReference>
<comment type="caution">
    <text evidence="2">The sequence shown here is derived from an EMBL/GenBank/DDBJ whole genome shotgun (WGS) entry which is preliminary data.</text>
</comment>
<feature type="region of interest" description="Disordered" evidence="1">
    <location>
        <begin position="387"/>
        <end position="418"/>
    </location>
</feature>
<feature type="compositionally biased region" description="Polar residues" evidence="1">
    <location>
        <begin position="1033"/>
        <end position="1044"/>
    </location>
</feature>
<dbReference type="PANTHER" id="PTHR16317">
    <property type="entry name" value="INTEGRIN ALPHA REPEAT DOMAIN-CONTAINING"/>
    <property type="match status" value="1"/>
</dbReference>
<evidence type="ECO:0000256" key="1">
    <source>
        <dbReference type="SAM" id="MobiDB-lite"/>
    </source>
</evidence>
<dbReference type="PANTHER" id="PTHR16317:SF1">
    <property type="entry name" value="KICSTOR COMPLEX PROTEIN ITFG2"/>
    <property type="match status" value="1"/>
</dbReference>
<feature type="region of interest" description="Disordered" evidence="1">
    <location>
        <begin position="257"/>
        <end position="288"/>
    </location>
</feature>
<reference evidence="2" key="1">
    <citation type="submission" date="2022-07" db="EMBL/GenBank/DDBJ databases">
        <title>Phylogenomic reconstructions and comparative analyses of Kickxellomycotina fungi.</title>
        <authorList>
            <person name="Reynolds N.K."/>
            <person name="Stajich J.E."/>
            <person name="Barry K."/>
            <person name="Grigoriev I.V."/>
            <person name="Crous P."/>
            <person name="Smith M.E."/>
        </authorList>
    </citation>
    <scope>NUCLEOTIDE SEQUENCE</scope>
    <source>
        <strain evidence="2">NRRL 3115</strain>
    </source>
</reference>
<dbReference type="GO" id="GO:0032006">
    <property type="term" value="P:regulation of TOR signaling"/>
    <property type="evidence" value="ECO:0007669"/>
    <property type="project" value="TreeGrafter"/>
</dbReference>
<feature type="compositionally biased region" description="Low complexity" evidence="1">
    <location>
        <begin position="272"/>
        <end position="288"/>
    </location>
</feature>
<accession>A0A9W8G4S5</accession>
<protein>
    <submittedName>
        <fullName evidence="2">Uncharacterized protein</fullName>
    </submittedName>
</protein>
<dbReference type="SUPFAM" id="SSF69318">
    <property type="entry name" value="Integrin alpha N-terminal domain"/>
    <property type="match status" value="2"/>
</dbReference>
<organism evidence="2 3">
    <name type="scientific">Coemansia spiralis</name>
    <dbReference type="NCBI Taxonomy" id="417178"/>
    <lineage>
        <taxon>Eukaryota</taxon>
        <taxon>Fungi</taxon>
        <taxon>Fungi incertae sedis</taxon>
        <taxon>Zoopagomycota</taxon>
        <taxon>Kickxellomycotina</taxon>
        <taxon>Kickxellomycetes</taxon>
        <taxon>Kickxellales</taxon>
        <taxon>Kickxellaceae</taxon>
        <taxon>Coemansia</taxon>
    </lineage>
</organism>
<evidence type="ECO:0000313" key="3">
    <source>
        <dbReference type="Proteomes" id="UP001151518"/>
    </source>
</evidence>
<feature type="region of interest" description="Disordered" evidence="1">
    <location>
        <begin position="2218"/>
        <end position="2237"/>
    </location>
</feature>
<evidence type="ECO:0000313" key="2">
    <source>
        <dbReference type="EMBL" id="KAJ2674161.1"/>
    </source>
</evidence>
<dbReference type="EMBL" id="JANBTW010000060">
    <property type="protein sequence ID" value="KAJ2674161.1"/>
    <property type="molecule type" value="Genomic_DNA"/>
</dbReference>
<feature type="compositionally biased region" description="Low complexity" evidence="1">
    <location>
        <begin position="1545"/>
        <end position="1560"/>
    </location>
</feature>
<feature type="region of interest" description="Disordered" evidence="1">
    <location>
        <begin position="1297"/>
        <end position="1355"/>
    </location>
</feature>
<dbReference type="Pfam" id="PF15907">
    <property type="entry name" value="Itfg2"/>
    <property type="match status" value="3"/>
</dbReference>
<feature type="compositionally biased region" description="Polar residues" evidence="1">
    <location>
        <begin position="387"/>
        <end position="415"/>
    </location>
</feature>
<dbReference type="Proteomes" id="UP001151518">
    <property type="component" value="Unassembled WGS sequence"/>
</dbReference>
<feature type="compositionally biased region" description="Polar residues" evidence="1">
    <location>
        <begin position="1922"/>
        <end position="1933"/>
    </location>
</feature>
<feature type="compositionally biased region" description="Polar residues" evidence="1">
    <location>
        <begin position="1002"/>
        <end position="1015"/>
    </location>
</feature>
<feature type="compositionally biased region" description="Polar residues" evidence="1">
    <location>
        <begin position="858"/>
        <end position="875"/>
    </location>
</feature>
<feature type="region of interest" description="Disordered" evidence="1">
    <location>
        <begin position="1525"/>
        <end position="1560"/>
    </location>
</feature>
<feature type="region of interest" description="Disordered" evidence="1">
    <location>
        <begin position="2556"/>
        <end position="2578"/>
    </location>
</feature>
<proteinExistence type="predicted"/>
<feature type="compositionally biased region" description="Polar residues" evidence="1">
    <location>
        <begin position="1526"/>
        <end position="1544"/>
    </location>
</feature>
<name>A0A9W8G4S5_9FUNG</name>
<feature type="compositionally biased region" description="Acidic residues" evidence="1">
    <location>
        <begin position="1943"/>
        <end position="1952"/>
    </location>
</feature>
<feature type="region of interest" description="Disordered" evidence="1">
    <location>
        <begin position="720"/>
        <end position="749"/>
    </location>
</feature>
<feature type="region of interest" description="Disordered" evidence="1">
    <location>
        <begin position="795"/>
        <end position="823"/>
    </location>
</feature>
<dbReference type="OrthoDB" id="9996127at2759"/>
<feature type="region of interest" description="Disordered" evidence="1">
    <location>
        <begin position="1787"/>
        <end position="1823"/>
    </location>
</feature>
<feature type="region of interest" description="Disordered" evidence="1">
    <location>
        <begin position="1918"/>
        <end position="1952"/>
    </location>
</feature>
<feature type="compositionally biased region" description="Low complexity" evidence="1">
    <location>
        <begin position="720"/>
        <end position="737"/>
    </location>
</feature>
<feature type="region of interest" description="Disordered" evidence="1">
    <location>
        <begin position="1716"/>
        <end position="1739"/>
    </location>
</feature>
<feature type="compositionally biased region" description="Low complexity" evidence="1">
    <location>
        <begin position="847"/>
        <end position="857"/>
    </location>
</feature>
<gene>
    <name evidence="2" type="ORF">GGI25_004454</name>
</gene>
<feature type="compositionally biased region" description="Basic and acidic residues" evidence="1">
    <location>
        <begin position="1297"/>
        <end position="1312"/>
    </location>
</feature>
<feature type="region of interest" description="Disordered" evidence="1">
    <location>
        <begin position="958"/>
        <end position="1044"/>
    </location>
</feature>
<feature type="compositionally biased region" description="Polar residues" evidence="1">
    <location>
        <begin position="796"/>
        <end position="823"/>
    </location>
</feature>
<sequence length="2697" mass="290065">MRIISLSSRLQWAFRGTVLPGALATGDVDNDGCNEFVVGSVQGELAIFRGRGGCGSWRYSEDQIEPEYDCWDAVERGQIPSEALTNIGSEPGSLRRQSTYNSHIYGPTSNRGSLSVEDIIHMFEGNERVLNPFIASADTSEDDAGIGLRRASSLFDADFTDHIKWEDALDLERDGRKPWILAQRLGTITSVSVADIGNCGHNSIVVVNGEGKCYVFDYPFKRKLHPEATKRNRQRNHYRRFSLERFFKDGVVVDTQDLHNDQDAPNNKQRSESVTTAGVGAGAEGAVSSSIGREADSPVLLHHTSNNSSSSPSADAISGSINQHQAIRIKTTFSETAASDFDQADNTQKTNSNSHSTPLLHNYDIDMQQPGFVDLKPLNEAALTAQESNSGTPPAHIANTNKPSCLLGNTTSGSDSARKKASWRPIIRDFEPQQPDFSLPGSDAIAYSNVSFQPTTPLTSLEKCGGSEGAINTFAESSDSALHATHMPISPSATKPALAPYAPNGAISVATSSSSNRQRYVSDTGGADSVSMAYADIDTESDQDFGDAPSDTDDCTLLTSEEAADIEKIWGANVGKKSGDWFPFVLDTPDMTFNIPTNVEHALVADVDNDGLNELVLTATDGFVYIFRVESTVKHAIKPTLASLGVFSNIPTTFPSANMTGNGSPYLYMSAPRSPDASDLDLDESITCAKPTARNASNRSGKQPQKELDLQHLKQTANQAPGFEKAPEPAAEAATEAMAEEAVEAPETASDLSLVNQLLKSIKDVSATPSERRLSENADTDVRQFPVIEDTAVKPDTTQNLGDSSNANADDTVAHRSSTGRRMSLSNRMRESFTGIVSGWDLARKSSGSCSQTGSSSVDHSQVQTRNNSANSTNTHSRKPSIDNEVADALKIPAEVAAYPQVLSEAARKEPRSLLGSQASSVVSSANELRVQRVRNNSICIGALGVLEEMPERRSGDIERDSVAVVESPTEQEVDSKSEVALKPNGLLASNKGNVGSRVHSRNGSITRSNAPSTRAHSRHGSIASVASRPRIPSTTLQEPESSQAYELRYGGSCLTSRRASIASNISTHEGSTHGNPSSTHAAAPLEVAISAQGSFSKPSYSQPPTHTDVAQDNSSIISQVTERLAELEYKPKLKLGGNANNAIMCATPQYTRNKRGGGSYYDSVDCDGAVQLPPSRSVVDWSASSIDKIATWFLDNIPGNVSIITAPANIFGKPSSRQRNSSYSDDSSEYSCSSCDCSLCGNDSEDGSDEFNMIPYKSATTAATKARVNPIAYNMTAKIAGYSGVNLPRPLGLDSINKDRTNGGEVQRSDEGLATSGESDIDARATPSRDSGDEKLSSTGQADDMLPDSPYSESEIKYNGNLQQFLILSKPGGRFVPIDMLKQAVLPAVEPPQLPIPAFTGGNMAHMMNVDTSKVSRNTRQGISFGMSLPSDSVVDLLGTSGSKAYQLPSWQSGSMPWLQNIRSASYGSTGQLDKSLIGIQGGEVSQSQVSHHSLSELVGLSTQQSTDESILAQFPASDDLANKSMEQSESHTPYQPSSALPTSSSRKSATSAGGASSVFSAAPGSGVASLSSNIRSMRSLHRTSNEGLRSQNFNTGHGPSPIYRGSALSGSMTPVGSGYPIGYGHYDRRNLGVAGLRGYIGNGVTRQRAAGGSMTSMRIDDSNFVSGYFTPFAGGQVSARGQSAGVVQGMGYGTMPREPMMLGYSSSVSTSASISNANDRMGRPRIEGMRHNPRTYRNSPATLAVASVSPQRVQQMTRYSPSVAAWSSYKDGPTLSTIRDQEEFIESSEENKDIPRRNSAAPDVQSAAEQARDLSPFGQSGSVAFGNEATTTPYSDSAAAAVGTTGRGFWLGLEPQSARSHSSAGTGTSAHFLHITDATKGEEEIEEAPQPMEMDVATFMVGGVTAGKRLRRILHGPTGLMQSASTRSTPAESVGNRDDADSNGDSDDDETLEMEELVSLVSMDGIITCYDPVRKISHFVGLNSKDPVLGIWKVKMHEEISNPSPLEAMLQDGCLSLNSDELWKKLLDSTPAKRIYRRVGLSHRDLLHAVQYSSFIEERVILLNRLESQRRRQSRRQIRKVRSQTRMGYGAANDKKTMLNRNKRESSLPGVSRGNGLWKAGKAGINSRLRDNLTRYHRVGQAVRNLGSQIRDLATSGSTQQSAVESAAAVPVTALQNTTANLGYTSTLPSDYTTPNMSLSPTARKQSAGIRAQMQYPGNKHLPSSINRPSGEDGDVGGRVANTSSDFIQSTTGSGTGQSSSSHIPISTGMADSPSTNLLDAVQARKALNADFTTALAGWYGENKDDFRRSLRVADHLVVSTWRGTTYFVDVGTILDIARYNELFSNRWSTKLAARSEAASANAANSCADNATSTRSERDTTDIFDGQSCVIASLYGSLSEFVDISGLVSRLRVNASVIQFKFQDTVSAFLADTYAPATGGPNVPCMFYVDNKDRIWVYYHLDEIAEMDDVYGATWLKKELESQCLTPSPKARAADSKKADQTNYDKPFSIVDLAYRRISRDPWVPLPSDSWYSTVISFGETKYPYSFRDWRKQKGRADSNSGNGGKQPECADSKAESFSNRVENSRSLEASCTHSDISNGPNVLTREANANVTGSFHASYLPGPFMCPLWADINSVDLYDVGVCNLLELVTPELLAMKDIFCKDLGINPETIDEKVNLASIPGLANWVRSCLYKA</sequence>